<proteinExistence type="predicted"/>
<organism evidence="1">
    <name type="scientific">uncultured Woeseiaceae bacterium</name>
    <dbReference type="NCBI Taxonomy" id="1983305"/>
    <lineage>
        <taxon>Bacteria</taxon>
        <taxon>Pseudomonadati</taxon>
        <taxon>Pseudomonadota</taxon>
        <taxon>Gammaproteobacteria</taxon>
        <taxon>Woeseiales</taxon>
        <taxon>Woeseiaceae</taxon>
        <taxon>environmental samples</taxon>
    </lineage>
</organism>
<accession>A0A7D9D1K6</accession>
<dbReference type="EMBL" id="LR633967">
    <property type="protein sequence ID" value="VUX55556.1"/>
    <property type="molecule type" value="Genomic_DNA"/>
</dbReference>
<gene>
    <name evidence="1" type="ORF">JTBM06_V1_40033</name>
</gene>
<protein>
    <submittedName>
        <fullName evidence="1">Uncharacterized protein</fullName>
    </submittedName>
</protein>
<reference evidence="1" key="1">
    <citation type="submission" date="2019-07" db="EMBL/GenBank/DDBJ databases">
        <authorList>
            <person name="Weber M."/>
            <person name="Kostadinov I."/>
            <person name="Kostadinov D I."/>
        </authorList>
    </citation>
    <scope>NUCLEOTIDE SEQUENCE</scope>
    <source>
        <strain evidence="1">Gfbio:sag-sample-m06:053724c1-46a9-4a36-b237-ea2bf867836b</strain>
    </source>
</reference>
<name>A0A7D9D1K6_9GAMM</name>
<dbReference type="AlphaFoldDB" id="A0A7D9D1K6"/>
<sequence length="275" mass="31726">MSFDVEIEDARTWPSRFSSEANENRELILGFHRERQRIDRLCEEDVSLRCDPPVNEWKPDYQALVDRLEPVLIENRIVCYHCTRLTPGEIDDINLRGLRILSPELVQQRFDQCMSHGHLSESSHSYLGDSETIQGNLDNVRGTRTGRIWFCPNRSTLQQSSGVYRLFQSWGGEAVYCGHEEDSNISHVLRSIGTPCIVKCALPFDHAGQFYINFTERFLSQFVSEQIEYPEPPAGFDLYTKSDVPPSGILEIIEYFNPEFETLTHCSSWVDFHAI</sequence>
<evidence type="ECO:0000313" key="1">
    <source>
        <dbReference type="EMBL" id="VUX55556.1"/>
    </source>
</evidence>